<dbReference type="AlphaFoldDB" id="A0A2Z6P169"/>
<dbReference type="EMBL" id="DF973621">
    <property type="protein sequence ID" value="GAU36177.1"/>
    <property type="molecule type" value="Genomic_DNA"/>
</dbReference>
<protein>
    <submittedName>
        <fullName evidence="1">Uncharacterized protein</fullName>
    </submittedName>
</protein>
<sequence>MELVVVAPVGQNAENEAAVEEVAVPADNPLDVVVVAAGQQEVEGQNPVPSSDCHSLDYTSLKMFKFELTLN</sequence>
<organism evidence="1 2">
    <name type="scientific">Trifolium subterraneum</name>
    <name type="common">Subterranean clover</name>
    <dbReference type="NCBI Taxonomy" id="3900"/>
    <lineage>
        <taxon>Eukaryota</taxon>
        <taxon>Viridiplantae</taxon>
        <taxon>Streptophyta</taxon>
        <taxon>Embryophyta</taxon>
        <taxon>Tracheophyta</taxon>
        <taxon>Spermatophyta</taxon>
        <taxon>Magnoliopsida</taxon>
        <taxon>eudicotyledons</taxon>
        <taxon>Gunneridae</taxon>
        <taxon>Pentapetalae</taxon>
        <taxon>rosids</taxon>
        <taxon>fabids</taxon>
        <taxon>Fabales</taxon>
        <taxon>Fabaceae</taxon>
        <taxon>Papilionoideae</taxon>
        <taxon>50 kb inversion clade</taxon>
        <taxon>NPAAA clade</taxon>
        <taxon>Hologalegina</taxon>
        <taxon>IRL clade</taxon>
        <taxon>Trifolieae</taxon>
        <taxon>Trifolium</taxon>
    </lineage>
</organism>
<gene>
    <name evidence="1" type="ORF">TSUD_274550</name>
</gene>
<name>A0A2Z6P169_TRISU</name>
<keyword evidence="2" id="KW-1185">Reference proteome</keyword>
<accession>A0A2Z6P169</accession>
<proteinExistence type="predicted"/>
<evidence type="ECO:0000313" key="2">
    <source>
        <dbReference type="Proteomes" id="UP000242715"/>
    </source>
</evidence>
<dbReference type="Proteomes" id="UP000242715">
    <property type="component" value="Unassembled WGS sequence"/>
</dbReference>
<reference evidence="2" key="1">
    <citation type="journal article" date="2017" name="Front. Plant Sci.">
        <title>Climate Clever Clovers: New Paradigm to Reduce the Environmental Footprint of Ruminants by Breeding Low Methanogenic Forages Utilizing Haplotype Variation.</title>
        <authorList>
            <person name="Kaur P."/>
            <person name="Appels R."/>
            <person name="Bayer P.E."/>
            <person name="Keeble-Gagnere G."/>
            <person name="Wang J."/>
            <person name="Hirakawa H."/>
            <person name="Shirasawa K."/>
            <person name="Vercoe P."/>
            <person name="Stefanova K."/>
            <person name="Durmic Z."/>
            <person name="Nichols P."/>
            <person name="Revell C."/>
            <person name="Isobe S.N."/>
            <person name="Edwards D."/>
            <person name="Erskine W."/>
        </authorList>
    </citation>
    <scope>NUCLEOTIDE SEQUENCE [LARGE SCALE GENOMIC DNA]</scope>
    <source>
        <strain evidence="2">cv. Daliak</strain>
    </source>
</reference>
<evidence type="ECO:0000313" key="1">
    <source>
        <dbReference type="EMBL" id="GAU36177.1"/>
    </source>
</evidence>